<evidence type="ECO:0000313" key="11">
    <source>
        <dbReference type="EMBL" id="JAQ05146.1"/>
    </source>
</evidence>
<dbReference type="SUPFAM" id="SSF48452">
    <property type="entry name" value="TPR-like"/>
    <property type="match status" value="1"/>
</dbReference>
<protein>
    <recommendedName>
        <fullName evidence="7">Regulator of microtubule dynamics protein 1</fullName>
    </recommendedName>
    <alternativeName>
        <fullName evidence="8">Protein FAM82B</fullName>
    </alternativeName>
</protein>
<reference evidence="9" key="1">
    <citation type="journal article" date="2014" name="PLoS ONE">
        <title>Transcriptome-Based Identification of ABC Transporters in the Western Tarnished Plant Bug Lygus hesperus.</title>
        <authorList>
            <person name="Hull J.J."/>
            <person name="Chaney K."/>
            <person name="Geib S.M."/>
            <person name="Fabrick J.A."/>
            <person name="Brent C.S."/>
            <person name="Walsh D."/>
            <person name="Lavine L.C."/>
        </authorList>
    </citation>
    <scope>NUCLEOTIDE SEQUENCE</scope>
</reference>
<dbReference type="EMBL" id="GBRD01006144">
    <property type="protein sequence ID" value="JAG59677.1"/>
    <property type="molecule type" value="Transcribed_RNA"/>
</dbReference>
<dbReference type="Pfam" id="PF21033">
    <property type="entry name" value="RMD1-3"/>
    <property type="match status" value="1"/>
</dbReference>
<evidence type="ECO:0000256" key="8">
    <source>
        <dbReference type="ARBA" id="ARBA00041958"/>
    </source>
</evidence>
<keyword evidence="6" id="KW-0206">Cytoskeleton</keyword>
<proteinExistence type="predicted"/>
<sequence>MQFCRRAASRFWRHQFSSGRPKDNVVLICTLRRPLKQSEKFVAGTLLLSAGWFGKSAGQSSEGNQDVVTMADALYKQNRFREVYEILKEYKDTDDVEILWRLSRVEYNISQEQATPADEKKRLVLEAYDLIEKALKLNDNHFATHKWMSILLDAKCGYDGLKARISNLETVKKHMVKASELNKKDATILYMIGLWCYQIADMPWYQRKIASTVFAKPPDSTYEEALEYFFRAEEVEPRFYSQNLLMLGKTYLKLKEEDKARYYLDLASNYPASTDDDQMARKEAHELLKNLKPQKTESVSV</sequence>
<evidence type="ECO:0000256" key="4">
    <source>
        <dbReference type="ARBA" id="ARBA00022737"/>
    </source>
</evidence>
<comment type="subunit">
    <text evidence="2">Interacts with microtubules.</text>
</comment>
<dbReference type="GO" id="GO:0097431">
    <property type="term" value="C:mitotic spindle pole"/>
    <property type="evidence" value="ECO:0007669"/>
    <property type="project" value="TreeGrafter"/>
</dbReference>
<name>A0A0A9WMB0_LYGHE</name>
<dbReference type="InterPro" id="IPR049039">
    <property type="entry name" value="RMD1-3_a_helical_rpt"/>
</dbReference>
<keyword evidence="5" id="KW-0802">TPR repeat</keyword>
<evidence type="ECO:0000313" key="10">
    <source>
        <dbReference type="EMBL" id="JAG59677.1"/>
    </source>
</evidence>
<evidence type="ECO:0000313" key="9">
    <source>
        <dbReference type="EMBL" id="JAG09577.1"/>
    </source>
</evidence>
<dbReference type="AlphaFoldDB" id="A0A0A9WMB0"/>
<dbReference type="GO" id="GO:0005739">
    <property type="term" value="C:mitochondrion"/>
    <property type="evidence" value="ECO:0007669"/>
    <property type="project" value="TreeGrafter"/>
</dbReference>
<dbReference type="GO" id="GO:0005876">
    <property type="term" value="C:spindle microtubule"/>
    <property type="evidence" value="ECO:0007669"/>
    <property type="project" value="TreeGrafter"/>
</dbReference>
<keyword evidence="4" id="KW-0677">Repeat</keyword>
<evidence type="ECO:0000256" key="3">
    <source>
        <dbReference type="ARBA" id="ARBA00022490"/>
    </source>
</evidence>
<accession>A0A0A9WMB0</accession>
<reference evidence="11" key="4">
    <citation type="journal article" date="2016" name="Gigascience">
        <title>De novo construction of an expanded transcriptome assembly for the western tarnished plant bug, Lygus hesperus.</title>
        <authorList>
            <person name="Tassone E.E."/>
            <person name="Geib S.M."/>
            <person name="Hall B."/>
            <person name="Fabrick J.A."/>
            <person name="Brent C.S."/>
            <person name="Hull J.J."/>
        </authorList>
    </citation>
    <scope>NUCLEOTIDE SEQUENCE</scope>
</reference>
<organism evidence="9">
    <name type="scientific">Lygus hesperus</name>
    <name type="common">Western plant bug</name>
    <dbReference type="NCBI Taxonomy" id="30085"/>
    <lineage>
        <taxon>Eukaryota</taxon>
        <taxon>Metazoa</taxon>
        <taxon>Ecdysozoa</taxon>
        <taxon>Arthropoda</taxon>
        <taxon>Hexapoda</taxon>
        <taxon>Insecta</taxon>
        <taxon>Pterygota</taxon>
        <taxon>Neoptera</taxon>
        <taxon>Paraneoptera</taxon>
        <taxon>Hemiptera</taxon>
        <taxon>Heteroptera</taxon>
        <taxon>Panheteroptera</taxon>
        <taxon>Cimicomorpha</taxon>
        <taxon>Miridae</taxon>
        <taxon>Mirini</taxon>
        <taxon>Lygus</taxon>
    </lineage>
</organism>
<dbReference type="InterPro" id="IPR011990">
    <property type="entry name" value="TPR-like_helical_dom_sf"/>
</dbReference>
<dbReference type="PANTHER" id="PTHR16056">
    <property type="entry name" value="REGULATOR OF MICROTUBULE DYNAMICS PROTEIN"/>
    <property type="match status" value="1"/>
</dbReference>
<reference evidence="9" key="2">
    <citation type="submission" date="2014-07" db="EMBL/GenBank/DDBJ databases">
        <authorList>
            <person name="Hull J."/>
        </authorList>
    </citation>
    <scope>NUCLEOTIDE SEQUENCE</scope>
</reference>
<evidence type="ECO:0000256" key="7">
    <source>
        <dbReference type="ARBA" id="ARBA00039966"/>
    </source>
</evidence>
<evidence type="ECO:0000256" key="1">
    <source>
        <dbReference type="ARBA" id="ARBA00004245"/>
    </source>
</evidence>
<evidence type="ECO:0000256" key="5">
    <source>
        <dbReference type="ARBA" id="ARBA00022803"/>
    </source>
</evidence>
<evidence type="ECO:0000256" key="6">
    <source>
        <dbReference type="ARBA" id="ARBA00023212"/>
    </source>
</evidence>
<evidence type="ECO:0000256" key="2">
    <source>
        <dbReference type="ARBA" id="ARBA00011375"/>
    </source>
</evidence>
<keyword evidence="3" id="KW-0963">Cytoplasm</keyword>
<dbReference type="PANTHER" id="PTHR16056:SF16">
    <property type="entry name" value="REGULATOR OF MICROTUBULE DYNAMICS PROTEIN 1"/>
    <property type="match status" value="1"/>
</dbReference>
<dbReference type="GO" id="GO:0008017">
    <property type="term" value="F:microtubule binding"/>
    <property type="evidence" value="ECO:0007669"/>
    <property type="project" value="TreeGrafter"/>
</dbReference>
<gene>
    <name evidence="9" type="primary">FAM82B</name>
    <name evidence="9" type="ORF">CM83_55822</name>
    <name evidence="11" type="ORF">g.43327</name>
</gene>
<reference evidence="10" key="3">
    <citation type="submission" date="2014-09" db="EMBL/GenBank/DDBJ databases">
        <authorList>
            <person name="Magalhaes I.L.F."/>
            <person name="Oliveira U."/>
            <person name="Santos F.R."/>
            <person name="Vidigal T.H.D.A."/>
            <person name="Brescovit A.D."/>
            <person name="Santos A.J."/>
        </authorList>
    </citation>
    <scope>NUCLEOTIDE SEQUENCE</scope>
</reference>
<dbReference type="EMBL" id="GDHC01013483">
    <property type="protein sequence ID" value="JAQ05146.1"/>
    <property type="molecule type" value="Transcribed_RNA"/>
</dbReference>
<comment type="subcellular location">
    <subcellularLocation>
        <location evidence="1">Cytoplasm</location>
        <location evidence="1">Cytoskeleton</location>
    </subcellularLocation>
</comment>
<dbReference type="Gene3D" id="1.25.40.10">
    <property type="entry name" value="Tetratricopeptide repeat domain"/>
    <property type="match status" value="1"/>
</dbReference>
<dbReference type="EMBL" id="GBHO01034027">
    <property type="protein sequence ID" value="JAG09577.1"/>
    <property type="molecule type" value="Transcribed_RNA"/>
</dbReference>